<comment type="similarity">
    <text evidence="6">Belongs to the CFAP144 family.</text>
</comment>
<feature type="non-terminal residue" evidence="8">
    <location>
        <position position="169"/>
    </location>
</feature>
<dbReference type="Pfam" id="PF14886">
    <property type="entry name" value="FAM183"/>
    <property type="match status" value="1"/>
</dbReference>
<dbReference type="OMA" id="WHEEEVF"/>
<reference evidence="8" key="1">
    <citation type="submission" date="2021-02" db="EMBL/GenBank/DDBJ databases">
        <authorList>
            <person name="Dougan E. K."/>
            <person name="Rhodes N."/>
            <person name="Thang M."/>
            <person name="Chan C."/>
        </authorList>
    </citation>
    <scope>NUCLEOTIDE SEQUENCE</scope>
</reference>
<dbReference type="Proteomes" id="UP000626109">
    <property type="component" value="Unassembled WGS sequence"/>
</dbReference>
<evidence type="ECO:0000256" key="4">
    <source>
        <dbReference type="ARBA" id="ARBA00023212"/>
    </source>
</evidence>
<accession>A0A813LJM2</accession>
<evidence type="ECO:0000256" key="2">
    <source>
        <dbReference type="ARBA" id="ARBA00004245"/>
    </source>
</evidence>
<comment type="caution">
    <text evidence="8">The sequence shown here is derived from an EMBL/GenBank/DDBJ whole genome shotgun (WGS) entry which is preliminary data.</text>
</comment>
<dbReference type="OrthoDB" id="191686at2759"/>
<evidence type="ECO:0000256" key="5">
    <source>
        <dbReference type="ARBA" id="ARBA00023273"/>
    </source>
</evidence>
<evidence type="ECO:0000313" key="7">
    <source>
        <dbReference type="EMBL" id="CAE8619870.1"/>
    </source>
</evidence>
<organism evidence="8 9">
    <name type="scientific">Polarella glacialis</name>
    <name type="common">Dinoflagellate</name>
    <dbReference type="NCBI Taxonomy" id="89957"/>
    <lineage>
        <taxon>Eukaryota</taxon>
        <taxon>Sar</taxon>
        <taxon>Alveolata</taxon>
        <taxon>Dinophyceae</taxon>
        <taxon>Suessiales</taxon>
        <taxon>Suessiaceae</taxon>
        <taxon>Polarella</taxon>
    </lineage>
</organism>
<keyword evidence="5" id="KW-0966">Cell projection</keyword>
<comment type="subcellular location">
    <subcellularLocation>
        <location evidence="1">Cell projection</location>
        <location evidence="1">Cilium</location>
    </subcellularLocation>
    <subcellularLocation>
        <location evidence="2">Cytoplasm</location>
        <location evidence="2">Cytoskeleton</location>
    </subcellularLocation>
</comment>
<evidence type="ECO:0000313" key="9">
    <source>
        <dbReference type="Proteomes" id="UP000626109"/>
    </source>
</evidence>
<dbReference type="AlphaFoldDB" id="A0A813LJM2"/>
<evidence type="ECO:0000256" key="3">
    <source>
        <dbReference type="ARBA" id="ARBA00022490"/>
    </source>
</evidence>
<dbReference type="Proteomes" id="UP000654075">
    <property type="component" value="Unassembled WGS sequence"/>
</dbReference>
<protein>
    <submittedName>
        <fullName evidence="8">Uncharacterized protein</fullName>
    </submittedName>
</protein>
<proteinExistence type="inferred from homology"/>
<dbReference type="InterPro" id="IPR029214">
    <property type="entry name" value="CFAP144"/>
</dbReference>
<evidence type="ECO:0000256" key="1">
    <source>
        <dbReference type="ARBA" id="ARBA00004138"/>
    </source>
</evidence>
<dbReference type="EMBL" id="CAJNNV010027245">
    <property type="protein sequence ID" value="CAE8619870.1"/>
    <property type="molecule type" value="Genomic_DNA"/>
</dbReference>
<evidence type="ECO:0000313" key="8">
    <source>
        <dbReference type="EMBL" id="CAE8730680.1"/>
    </source>
</evidence>
<keyword evidence="10" id="KW-1185">Reference proteome</keyword>
<dbReference type="GO" id="GO:0005929">
    <property type="term" value="C:cilium"/>
    <property type="evidence" value="ECO:0007669"/>
    <property type="project" value="UniProtKB-SubCell"/>
</dbReference>
<evidence type="ECO:0000313" key="10">
    <source>
        <dbReference type="Proteomes" id="UP000654075"/>
    </source>
</evidence>
<evidence type="ECO:0000256" key="6">
    <source>
        <dbReference type="ARBA" id="ARBA00034777"/>
    </source>
</evidence>
<keyword evidence="4" id="KW-0206">Cytoskeleton</keyword>
<keyword evidence="3" id="KW-0963">Cytoplasm</keyword>
<dbReference type="EMBL" id="CAJNNW010035884">
    <property type="protein sequence ID" value="CAE8730680.1"/>
    <property type="molecule type" value="Genomic_DNA"/>
</dbReference>
<gene>
    <name evidence="7" type="ORF">PGLA1383_LOCUS37445</name>
    <name evidence="8" type="ORF">PGLA2088_LOCUS45808</name>
</gene>
<sequence length="169" mass="19447">PKNPWTANLLSALGIMHFSNEEIRETYEQMAGKGGSIEKVRIFELLKEAYGFEPMPEEMGLFVTTFGLDEDDGEFTWPDLEAGFDEIRSILSGVAKNATEYLSSEDMKQDVMKHRRMVKDPMDKFKAPMTTSMAYGWHEEEVFNERFPKSSCAETKYADEMVKCRLDPF</sequence>
<dbReference type="GO" id="GO:0005856">
    <property type="term" value="C:cytoskeleton"/>
    <property type="evidence" value="ECO:0007669"/>
    <property type="project" value="UniProtKB-SubCell"/>
</dbReference>
<name>A0A813LJM2_POLGL</name>